<dbReference type="EMBL" id="BJNY01000007">
    <property type="protein sequence ID" value="GED05824.1"/>
    <property type="molecule type" value="Genomic_DNA"/>
</dbReference>
<evidence type="ECO:0000256" key="1">
    <source>
        <dbReference type="SAM" id="MobiDB-lite"/>
    </source>
</evidence>
<gene>
    <name evidence="3" type="ORF">AUR04nite_13560</name>
</gene>
<keyword evidence="2" id="KW-1133">Transmembrane helix</keyword>
<protein>
    <submittedName>
        <fullName evidence="3">Uncharacterized protein</fullName>
    </submittedName>
</protein>
<dbReference type="RefSeq" id="WP_141363289.1">
    <property type="nucleotide sequence ID" value="NZ_BAAAJL010000003.1"/>
</dbReference>
<proteinExistence type="predicted"/>
<name>A0A4Y4DPL0_GLUUR</name>
<dbReference type="Proteomes" id="UP000316612">
    <property type="component" value="Unassembled WGS sequence"/>
</dbReference>
<accession>A0A4Y4DPL0</accession>
<feature type="transmembrane region" description="Helical" evidence="2">
    <location>
        <begin position="45"/>
        <end position="65"/>
    </location>
</feature>
<dbReference type="AlphaFoldDB" id="A0A4Y4DPL0"/>
<keyword evidence="2" id="KW-0812">Transmembrane</keyword>
<evidence type="ECO:0000313" key="3">
    <source>
        <dbReference type="EMBL" id="GED05824.1"/>
    </source>
</evidence>
<evidence type="ECO:0000313" key="4">
    <source>
        <dbReference type="Proteomes" id="UP000316612"/>
    </source>
</evidence>
<keyword evidence="4" id="KW-1185">Reference proteome</keyword>
<sequence>MSGKNRSKAKGRTSSSKRLGSDNETSRVDSQLTKTRWRLFWEHPAWSALSAIAAVGAIVCSFMVVQYARDVEDRANHASLSPEWKVRYNKPGSWDLIWTLRNNGPGTAHDIQMEYSGTNFLCGTIEIPVDGVRESDGKDAWLSGADCVGGIEITEAKDASPTAYPGLHIREIENAALNKDLGLYSAVVRELAPGEMVEIIFSFKVHSELNGKLLTDFEKLIHKENLQAEDVRGLMEFFRSPSVSGANSSVEGISYSVIRLQSAT</sequence>
<comment type="caution">
    <text evidence="3">The sequence shown here is derived from an EMBL/GenBank/DDBJ whole genome shotgun (WGS) entry which is preliminary data.</text>
</comment>
<feature type="compositionally biased region" description="Basic residues" evidence="1">
    <location>
        <begin position="1"/>
        <end position="11"/>
    </location>
</feature>
<organism evidence="3 4">
    <name type="scientific">Glutamicibacter uratoxydans</name>
    <name type="common">Arthrobacter uratoxydans</name>
    <dbReference type="NCBI Taxonomy" id="43667"/>
    <lineage>
        <taxon>Bacteria</taxon>
        <taxon>Bacillati</taxon>
        <taxon>Actinomycetota</taxon>
        <taxon>Actinomycetes</taxon>
        <taxon>Micrococcales</taxon>
        <taxon>Micrococcaceae</taxon>
        <taxon>Glutamicibacter</taxon>
    </lineage>
</organism>
<keyword evidence="2" id="KW-0472">Membrane</keyword>
<evidence type="ECO:0000256" key="2">
    <source>
        <dbReference type="SAM" id="Phobius"/>
    </source>
</evidence>
<feature type="region of interest" description="Disordered" evidence="1">
    <location>
        <begin position="1"/>
        <end position="27"/>
    </location>
</feature>
<reference evidence="3 4" key="1">
    <citation type="submission" date="2019-06" db="EMBL/GenBank/DDBJ databases">
        <title>Whole genome shotgun sequence of Glutamicibacter uratoxydans NBRC 15515.</title>
        <authorList>
            <person name="Hosoyama A."/>
            <person name="Uohara A."/>
            <person name="Ohji S."/>
            <person name="Ichikawa N."/>
        </authorList>
    </citation>
    <scope>NUCLEOTIDE SEQUENCE [LARGE SCALE GENOMIC DNA]</scope>
    <source>
        <strain evidence="3 4">NBRC 15515</strain>
    </source>
</reference>